<evidence type="ECO:0000256" key="1">
    <source>
        <dbReference type="SAM" id="Coils"/>
    </source>
</evidence>
<keyword evidence="2" id="KW-0472">Membrane</keyword>
<evidence type="ECO:0000256" key="2">
    <source>
        <dbReference type="SAM" id="Phobius"/>
    </source>
</evidence>
<gene>
    <name evidence="3" type="primary">alaS</name>
    <name evidence="3" type="ORF">OYV_03300</name>
</gene>
<dbReference type="Proteomes" id="UP000028900">
    <property type="component" value="Unassembled WGS sequence"/>
</dbReference>
<dbReference type="EMBL" id="BBIY01000027">
    <property type="protein sequence ID" value="GAK73845.1"/>
    <property type="molecule type" value="Genomic_DNA"/>
</dbReference>
<dbReference type="RefSeq" id="WP_042067965.1">
    <property type="nucleotide sequence ID" value="NZ_BBIY01000027.1"/>
</dbReference>
<accession>A0ABQ0J2L7</accession>
<sequence length="162" mass="18518">MDKVDKPTLTNLLKDLEQTKTVLGTFTEPQVDLEQAKTKLLEELQKEETKPTVQLEVCKAVLKAVQNKTQLTKEELQEQLKKANEDKETLQVQANKVSGLESEKTNLEKELQETKDKTKNSKLPLVFTSVGLTSTVFLLLGGSSFFYYKKYHNRTNNKLKKE</sequence>
<organism evidence="3 4">
    <name type="scientific">'Chrysanthemum coronarium' phytoplasma</name>
    <dbReference type="NCBI Taxonomy" id="1520703"/>
    <lineage>
        <taxon>Bacteria</taxon>
        <taxon>Bacillati</taxon>
        <taxon>Mycoplasmatota</taxon>
        <taxon>Mollicutes</taxon>
        <taxon>Acholeplasmatales</taxon>
        <taxon>Acholeplasmataceae</taxon>
        <taxon>Candidatus Phytoplasma</taxon>
        <taxon>16SrI (Aster yellows group)</taxon>
    </lineage>
</organism>
<name>A0ABQ0J2L7_9MOLU</name>
<evidence type="ECO:0000313" key="4">
    <source>
        <dbReference type="Proteomes" id="UP000028900"/>
    </source>
</evidence>
<feature type="transmembrane region" description="Helical" evidence="2">
    <location>
        <begin position="125"/>
        <end position="148"/>
    </location>
</feature>
<keyword evidence="4" id="KW-1185">Reference proteome</keyword>
<keyword evidence="1" id="KW-0175">Coiled coil</keyword>
<comment type="caution">
    <text evidence="3">The sequence shown here is derived from an EMBL/GenBank/DDBJ whole genome shotgun (WGS) entry which is preliminary data.</text>
</comment>
<keyword evidence="2" id="KW-0812">Transmembrane</keyword>
<evidence type="ECO:0000313" key="3">
    <source>
        <dbReference type="EMBL" id="GAK73845.1"/>
    </source>
</evidence>
<reference evidence="3 4" key="2">
    <citation type="journal article" date="2014" name="Genome Announc.">
        <title>Draft Genome Sequence of 'Candidatus Phytoplasma asteris' Strain OY-V, an Unculturable Plant-Pathogenic Bacterium.</title>
        <authorList>
            <person name="Kakizawa S."/>
            <person name="Makino A."/>
            <person name="Ishii Y."/>
            <person name="Tamaki H."/>
            <person name="Kamagata Y."/>
        </authorList>
    </citation>
    <scope>NUCLEOTIDE SEQUENCE [LARGE SCALE GENOMIC DNA]</scope>
    <source>
        <strain evidence="3 4">OY-V</strain>
    </source>
</reference>
<feature type="coiled-coil region" evidence="1">
    <location>
        <begin position="30"/>
        <end position="117"/>
    </location>
</feature>
<keyword evidence="2" id="KW-1133">Transmembrane helix</keyword>
<reference evidence="4" key="1">
    <citation type="journal article" date="2014" name="Genome Announc.">
        <title>Draft Genome Sequence of ''Candidatus Phytoplasma asteris'' Strain OY-V, an Unculturable Plant-Pathogenic Bacterium.</title>
        <authorList>
            <person name="Kakizawa S."/>
            <person name="Makino A."/>
            <person name="Ishii Y."/>
            <person name="Tamaki H."/>
            <person name="Kamagata Y."/>
        </authorList>
    </citation>
    <scope>NUCLEOTIDE SEQUENCE [LARGE SCALE GENOMIC DNA]</scope>
    <source>
        <strain evidence="4">OY-V</strain>
    </source>
</reference>
<proteinExistence type="predicted"/>
<protein>
    <submittedName>
        <fullName evidence="3">GTP-binding protein</fullName>
    </submittedName>
</protein>